<comment type="caution">
    <text evidence="2">The sequence shown here is derived from an EMBL/GenBank/DDBJ whole genome shotgun (WGS) entry which is preliminary data.</text>
</comment>
<accession>A0A8J5N0G6</accession>
<evidence type="ECO:0000313" key="2">
    <source>
        <dbReference type="EMBL" id="KAG7170798.1"/>
    </source>
</evidence>
<feature type="compositionally biased region" description="Basic and acidic residues" evidence="1">
    <location>
        <begin position="549"/>
        <end position="558"/>
    </location>
</feature>
<evidence type="ECO:0000256" key="1">
    <source>
        <dbReference type="SAM" id="MobiDB-lite"/>
    </source>
</evidence>
<keyword evidence="3" id="KW-1185">Reference proteome</keyword>
<dbReference type="PANTHER" id="PTHR41158">
    <property type="entry name" value="AGAP010294-PA"/>
    <property type="match status" value="1"/>
</dbReference>
<dbReference type="Pfam" id="PF07841">
    <property type="entry name" value="DM4_12"/>
    <property type="match status" value="2"/>
</dbReference>
<dbReference type="Proteomes" id="UP000747542">
    <property type="component" value="Unassembled WGS sequence"/>
</dbReference>
<reference evidence="2" key="1">
    <citation type="journal article" date="2021" name="Sci. Adv.">
        <title>The American lobster genome reveals insights on longevity, neural, and immune adaptations.</title>
        <authorList>
            <person name="Polinski J.M."/>
            <person name="Zimin A.V."/>
            <person name="Clark K.F."/>
            <person name="Kohn A.B."/>
            <person name="Sadowski N."/>
            <person name="Timp W."/>
            <person name="Ptitsyn A."/>
            <person name="Khanna P."/>
            <person name="Romanova D.Y."/>
            <person name="Williams P."/>
            <person name="Greenwood S.J."/>
            <person name="Moroz L.L."/>
            <person name="Walt D.R."/>
            <person name="Bodnar A.G."/>
        </authorList>
    </citation>
    <scope>NUCLEOTIDE SEQUENCE</scope>
    <source>
        <strain evidence="2">GMGI-L3</strain>
    </source>
</reference>
<dbReference type="EMBL" id="JAHLQT010013493">
    <property type="protein sequence ID" value="KAG7170798.1"/>
    <property type="molecule type" value="Genomic_DNA"/>
</dbReference>
<proteinExistence type="predicted"/>
<gene>
    <name evidence="2" type="ORF">Hamer_G021176</name>
</gene>
<name>A0A8J5N0G6_HOMAM</name>
<sequence>MKSEADGYGSSGIFGAFANTFGGGLTDAYSGGGFGGLGAADGIDKWLIGGDVIGNVIKVDENDKDETRRKRDIGEDISGLPLVSFLAGGGAGRLLHTLPAVVLPMLHSAVDVNDGFETQECLQLSVCEANRVLLKESYTNGGGALGGAVGGLVSSLLSQVVAKSFTSDQETYLKALKAAEAGRKGENCRKAFYGCQDLKSQHTPLEGVNVTMLSRYVDCNSALALLGFILFVDVLRDIVEYVTEEKEDDERRKKRWAVGGGRWAAGDGRWTAYSGQPESDILTFITHGGADHLYDALPDIILPLMEGWQKVTSDERRAECLKQSVCEANRALAKEYGAAGRIFATLFTKVSSRALSGGDEELLRMAQTAAREGRRGYLCEAAFPTCHNVTAADSNRGEGTLSEVKMKTDTVSATARGSYESFDCAQAVALIAFIGLLSNLQDTIEEFVNNGGGGKRRRRRNDIGEAPPSILSQTFPLADLLGGAQWENIVHPVLKSIQWMANGGEESEEDNRGGEDTSRERQMMEEEEGEEEDTFRKRYEMELNDDNYEENRDLHPKGNSDYYSDETDDPNTNSESRPGLLNDLAQIAPRLAMWLVDVGDGRVLPDTGRAGVCRATNTLTTNHGWIGSIAVKLLMNTFVGALAKNEPTRSLLHEAGVATGTPVCQQMS</sequence>
<dbReference type="AlphaFoldDB" id="A0A8J5N0G6"/>
<feature type="region of interest" description="Disordered" evidence="1">
    <location>
        <begin position="503"/>
        <end position="578"/>
    </location>
</feature>
<dbReference type="PANTHER" id="PTHR41158:SF2">
    <property type="entry name" value="AGAP010294-PA"/>
    <property type="match status" value="1"/>
</dbReference>
<feature type="region of interest" description="Disordered" evidence="1">
    <location>
        <begin position="449"/>
        <end position="470"/>
    </location>
</feature>
<evidence type="ECO:0000313" key="3">
    <source>
        <dbReference type="Proteomes" id="UP000747542"/>
    </source>
</evidence>
<dbReference type="InterPro" id="IPR006631">
    <property type="entry name" value="DM4_12"/>
</dbReference>
<organism evidence="2 3">
    <name type="scientific">Homarus americanus</name>
    <name type="common">American lobster</name>
    <dbReference type="NCBI Taxonomy" id="6706"/>
    <lineage>
        <taxon>Eukaryota</taxon>
        <taxon>Metazoa</taxon>
        <taxon>Ecdysozoa</taxon>
        <taxon>Arthropoda</taxon>
        <taxon>Crustacea</taxon>
        <taxon>Multicrustacea</taxon>
        <taxon>Malacostraca</taxon>
        <taxon>Eumalacostraca</taxon>
        <taxon>Eucarida</taxon>
        <taxon>Decapoda</taxon>
        <taxon>Pleocyemata</taxon>
        <taxon>Astacidea</taxon>
        <taxon>Nephropoidea</taxon>
        <taxon>Nephropidae</taxon>
        <taxon>Homarus</taxon>
    </lineage>
</organism>
<protein>
    <submittedName>
        <fullName evidence="2">Putative DM4/DM12 family-like protein 30</fullName>
    </submittedName>
</protein>
<feature type="compositionally biased region" description="Basic and acidic residues" evidence="1">
    <location>
        <begin position="510"/>
        <end position="524"/>
    </location>
</feature>